<dbReference type="RefSeq" id="WP_095313232.1">
    <property type="nucleotide sequence ID" value="NZ_BORC01000002.1"/>
</dbReference>
<sequence length="115" mass="14007">MKFEQERATLFGENLIHFAQYVRNSENINNLSDHHKLFRLKNIIEEYRIQLLGEEIVRLNQFNWQKEQSELLIFRACKALENIAEYVENNLDDLFIYSARIHILKHFYESFHFTN</sequence>
<accession>A0A919WH99</accession>
<dbReference type="EMBL" id="BORC01000002">
    <property type="protein sequence ID" value="GIN61900.1"/>
    <property type="molecule type" value="Genomic_DNA"/>
</dbReference>
<organism evidence="1 2">
    <name type="scientific">Robertmurraya siralis</name>
    <dbReference type="NCBI Taxonomy" id="77777"/>
    <lineage>
        <taxon>Bacteria</taxon>
        <taxon>Bacillati</taxon>
        <taxon>Bacillota</taxon>
        <taxon>Bacilli</taxon>
        <taxon>Bacillales</taxon>
        <taxon>Bacillaceae</taxon>
        <taxon>Robertmurraya</taxon>
    </lineage>
</organism>
<dbReference type="OrthoDB" id="2921074at2"/>
<dbReference type="Proteomes" id="UP000682111">
    <property type="component" value="Unassembled WGS sequence"/>
</dbReference>
<name>A0A919WH99_9BACI</name>
<comment type="caution">
    <text evidence="1">The sequence shown here is derived from an EMBL/GenBank/DDBJ whole genome shotgun (WGS) entry which is preliminary data.</text>
</comment>
<protein>
    <submittedName>
        <fullName evidence="1">Uncharacterized protein</fullName>
    </submittedName>
</protein>
<evidence type="ECO:0000313" key="1">
    <source>
        <dbReference type="EMBL" id="GIN61900.1"/>
    </source>
</evidence>
<evidence type="ECO:0000313" key="2">
    <source>
        <dbReference type="Proteomes" id="UP000682111"/>
    </source>
</evidence>
<keyword evidence="2" id="KW-1185">Reference proteome</keyword>
<proteinExistence type="predicted"/>
<dbReference type="AlphaFoldDB" id="A0A919WH99"/>
<reference evidence="1" key="1">
    <citation type="submission" date="2021-03" db="EMBL/GenBank/DDBJ databases">
        <title>Antimicrobial resistance genes in bacteria isolated from Japanese honey, and their potential for conferring macrolide and lincosamide resistance in the American foulbrood pathogen Paenibacillus larvae.</title>
        <authorList>
            <person name="Okamoto M."/>
            <person name="Kumagai M."/>
            <person name="Kanamori H."/>
            <person name="Takamatsu D."/>
        </authorList>
    </citation>
    <scope>NUCLEOTIDE SEQUENCE</scope>
    <source>
        <strain evidence="1">J27TS8</strain>
    </source>
</reference>
<gene>
    <name evidence="1" type="ORF">J27TS8_18930</name>
</gene>